<feature type="compositionally biased region" description="Polar residues" evidence="1">
    <location>
        <begin position="778"/>
        <end position="796"/>
    </location>
</feature>
<protein>
    <submittedName>
        <fullName evidence="2">Unannotated protein</fullName>
    </submittedName>
</protein>
<feature type="region of interest" description="Disordered" evidence="1">
    <location>
        <begin position="778"/>
        <end position="805"/>
    </location>
</feature>
<name>A0A6J6MXT3_9ZZZZ</name>
<sequence length="850" mass="88727">MKRGAKFFLPVIALLIVAPMAPTFAGDAATPACVPVAGITPVITGTISNLKASNLNPDAGASVTLTFDVSLSAMPVNSEKYEVWISGSSDENGDSWTMDQWGNTAKLVFGDNQTGTWSATIAIPTTAVSGNYIIAPIAPFKTTTKIQPSLALTIKGVAPTPAALVPTGIVTPRALTSSTIAAGTSFDYTFDVSLSSMPSRPVEYSVAVLPTEDENGEPWTTNVWDSRPAALVSGNNQQGTWKASISIPTWATTGTYNIIPSANTKILLTSAGILPGKKILIPITINGVAPVPIPIAPTPPTGSLTPHPLTSTTVSAGTSIIYTFDVSLSEMPTGPQSYMVYVGGSADENGDSWNSDGWSAPAVIVSGDNQRGTWSASIDIPSSAVSGTYQVGPIAKNKLVTQVGKSPTFTINGVPPCTTLPTPSATASPSGIKVYLDQVHPSGTDILSNDSAPLAYDKTVTGIPAAHIQIARGSATDKSQTIAVSINGPGLLSRSTNMSMASLVFWINEPTASIIDLYFFANGIAGVTTINITTNNATVTKQISTTSLYPAPTITPTPTPTQPDQVALQSQADEAKKSQELKNAEFLASVFFKARVTSAPFTYVPCGQSGGIKACTAPNPPAEISCPVGTYKIYAVVPPGTPGTGWEFRYCAAIANSSVFGSKSTVLQEAAKPIPLTLTEQKVLAVKLMEVPQLKRIPGSSFTYRTCTLSMNALSCALDSWGAAPEDISCPVANYKIDLILPSDYFKYEGFNTFVAPTMFGWEFKYCASGAPPFTPKTIVNPQTKSSPNPAATTTPLPRPSATPGAVATPLATSSAAKTSLKSITCIKGKSSKIVKAIKPTCPKGWTLKK</sequence>
<proteinExistence type="predicted"/>
<dbReference type="EMBL" id="CAEZXB010000017">
    <property type="protein sequence ID" value="CAB4678652.1"/>
    <property type="molecule type" value="Genomic_DNA"/>
</dbReference>
<evidence type="ECO:0000313" key="2">
    <source>
        <dbReference type="EMBL" id="CAB4678652.1"/>
    </source>
</evidence>
<dbReference type="AlphaFoldDB" id="A0A6J6MXT3"/>
<reference evidence="2" key="1">
    <citation type="submission" date="2020-05" db="EMBL/GenBank/DDBJ databases">
        <authorList>
            <person name="Chiriac C."/>
            <person name="Salcher M."/>
            <person name="Ghai R."/>
            <person name="Kavagutti S V."/>
        </authorList>
    </citation>
    <scope>NUCLEOTIDE SEQUENCE</scope>
</reference>
<organism evidence="2">
    <name type="scientific">freshwater metagenome</name>
    <dbReference type="NCBI Taxonomy" id="449393"/>
    <lineage>
        <taxon>unclassified sequences</taxon>
        <taxon>metagenomes</taxon>
        <taxon>ecological metagenomes</taxon>
    </lineage>
</organism>
<accession>A0A6J6MXT3</accession>
<gene>
    <name evidence="2" type="ORF">UFOPK2342_00974</name>
</gene>
<evidence type="ECO:0000256" key="1">
    <source>
        <dbReference type="SAM" id="MobiDB-lite"/>
    </source>
</evidence>
<feature type="region of interest" description="Disordered" evidence="1">
    <location>
        <begin position="550"/>
        <end position="574"/>
    </location>
</feature>